<dbReference type="Proteomes" id="UP001431209">
    <property type="component" value="Unassembled WGS sequence"/>
</dbReference>
<dbReference type="InterPro" id="IPR000198">
    <property type="entry name" value="RhoGAP_dom"/>
</dbReference>
<dbReference type="EMBL" id="JAOPGA020001485">
    <property type="protein sequence ID" value="KAL0488880.1"/>
    <property type="molecule type" value="Genomic_DNA"/>
</dbReference>
<dbReference type="GO" id="GO:0005737">
    <property type="term" value="C:cytoplasm"/>
    <property type="evidence" value="ECO:0007669"/>
    <property type="project" value="TreeGrafter"/>
</dbReference>
<keyword evidence="1" id="KW-0343">GTPase activation</keyword>
<organism evidence="3 4">
    <name type="scientific">Acrasis kona</name>
    <dbReference type="NCBI Taxonomy" id="1008807"/>
    <lineage>
        <taxon>Eukaryota</taxon>
        <taxon>Discoba</taxon>
        <taxon>Heterolobosea</taxon>
        <taxon>Tetramitia</taxon>
        <taxon>Eutetramitia</taxon>
        <taxon>Acrasidae</taxon>
        <taxon>Acrasis</taxon>
    </lineage>
</organism>
<dbReference type="PANTHER" id="PTHR23176:SF122">
    <property type="entry name" value="RHO GTPASE-ACTIVATING PROTEIN GACC-RELATED"/>
    <property type="match status" value="1"/>
</dbReference>
<dbReference type="PROSITE" id="PS50238">
    <property type="entry name" value="RHOGAP"/>
    <property type="match status" value="1"/>
</dbReference>
<dbReference type="CDD" id="cd00159">
    <property type="entry name" value="RhoGAP"/>
    <property type="match status" value="1"/>
</dbReference>
<sequence>MVVLNHSAMKFLFGGSTTQTNQTSPQIHKPIFGASLEDLGEGEVPHILTVGLEMLQEHMKVEGLFRLSGDNRLMNQTRDDFNEGKYPTEEATREILSSLKEHTIAGLVKMWFRELSDPVLTFDHYDMFIAAHGVPDPVTRLDVIKKVLTFLPTQNKEVLRILCKFLNQLSSYQSENKMNSQNLSIVFAPNLLRPEGNQLKLLMSDSQYSTGLMKTLIDDYQFLI</sequence>
<accession>A0AAW2ZJB3</accession>
<dbReference type="AlphaFoldDB" id="A0AAW2ZJB3"/>
<dbReference type="Pfam" id="PF00620">
    <property type="entry name" value="RhoGAP"/>
    <property type="match status" value="1"/>
</dbReference>
<dbReference type="SMART" id="SM00324">
    <property type="entry name" value="RhoGAP"/>
    <property type="match status" value="1"/>
</dbReference>
<dbReference type="InterPro" id="IPR008936">
    <property type="entry name" value="Rho_GTPase_activation_prot"/>
</dbReference>
<gene>
    <name evidence="3" type="ORF">AKO1_013552</name>
</gene>
<reference evidence="3 4" key="1">
    <citation type="submission" date="2024-03" db="EMBL/GenBank/DDBJ databases">
        <title>The Acrasis kona genome and developmental transcriptomes reveal deep origins of eukaryotic multicellular pathways.</title>
        <authorList>
            <person name="Sheikh S."/>
            <person name="Fu C.-J."/>
            <person name="Brown M.W."/>
            <person name="Baldauf S.L."/>
        </authorList>
    </citation>
    <scope>NUCLEOTIDE SEQUENCE [LARGE SCALE GENOMIC DNA]</scope>
    <source>
        <strain evidence="3 4">ATCC MYA-3509</strain>
    </source>
</reference>
<dbReference type="GO" id="GO:0005096">
    <property type="term" value="F:GTPase activator activity"/>
    <property type="evidence" value="ECO:0007669"/>
    <property type="project" value="UniProtKB-KW"/>
</dbReference>
<dbReference type="PANTHER" id="PTHR23176">
    <property type="entry name" value="RHO/RAC/CDC GTPASE-ACTIVATING PROTEIN"/>
    <property type="match status" value="1"/>
</dbReference>
<feature type="domain" description="Rho-GAP" evidence="2">
    <location>
        <begin position="34"/>
        <end position="224"/>
    </location>
</feature>
<name>A0AAW2ZJB3_9EUKA</name>
<dbReference type="SUPFAM" id="SSF48350">
    <property type="entry name" value="GTPase activation domain, GAP"/>
    <property type="match status" value="1"/>
</dbReference>
<dbReference type="InterPro" id="IPR050729">
    <property type="entry name" value="Rho-GAP"/>
</dbReference>
<evidence type="ECO:0000313" key="3">
    <source>
        <dbReference type="EMBL" id="KAL0488880.1"/>
    </source>
</evidence>
<protein>
    <submittedName>
        <fullName evidence="3">RhoGAP</fullName>
    </submittedName>
</protein>
<keyword evidence="4" id="KW-1185">Reference proteome</keyword>
<evidence type="ECO:0000256" key="1">
    <source>
        <dbReference type="ARBA" id="ARBA00022468"/>
    </source>
</evidence>
<dbReference type="GO" id="GO:0007165">
    <property type="term" value="P:signal transduction"/>
    <property type="evidence" value="ECO:0007669"/>
    <property type="project" value="InterPro"/>
</dbReference>
<proteinExistence type="predicted"/>
<evidence type="ECO:0000313" key="4">
    <source>
        <dbReference type="Proteomes" id="UP001431209"/>
    </source>
</evidence>
<evidence type="ECO:0000259" key="2">
    <source>
        <dbReference type="PROSITE" id="PS50238"/>
    </source>
</evidence>
<dbReference type="Gene3D" id="1.10.555.10">
    <property type="entry name" value="Rho GTPase activation protein"/>
    <property type="match status" value="1"/>
</dbReference>
<comment type="caution">
    <text evidence="3">The sequence shown here is derived from an EMBL/GenBank/DDBJ whole genome shotgun (WGS) entry which is preliminary data.</text>
</comment>